<dbReference type="EMBL" id="JBITYT010000011">
    <property type="protein sequence ID" value="MFI9122370.1"/>
    <property type="molecule type" value="Genomic_DNA"/>
</dbReference>
<sequence length="161" mass="17748">MTATAIGHLVRAGLLAHLGADTTTPDVHPEQFAALARRRDLPALLDRHVPLGPDRAARRLGVRRTEWDQIVRLGWITPIGMVTVDYKRARAGPRTSRCTPAGTSPCYPSHARRWTGGPCAPSPRAATPRSPYSTPSAPARRGMRCSWRRSRGSRGWGGRRW</sequence>
<evidence type="ECO:0000313" key="3">
    <source>
        <dbReference type="Proteomes" id="UP001614391"/>
    </source>
</evidence>
<name>A0ABW8D167_STRBI</name>
<organism evidence="2 3">
    <name type="scientific">Streptomyces bikiniensis</name>
    <dbReference type="NCBI Taxonomy" id="1896"/>
    <lineage>
        <taxon>Bacteria</taxon>
        <taxon>Bacillati</taxon>
        <taxon>Actinomycetota</taxon>
        <taxon>Actinomycetes</taxon>
        <taxon>Kitasatosporales</taxon>
        <taxon>Streptomycetaceae</taxon>
        <taxon>Streptomyces</taxon>
    </lineage>
</organism>
<dbReference type="Proteomes" id="UP001614391">
    <property type="component" value="Unassembled WGS sequence"/>
</dbReference>
<feature type="region of interest" description="Disordered" evidence="1">
    <location>
        <begin position="92"/>
        <end position="161"/>
    </location>
</feature>
<protein>
    <recommendedName>
        <fullName evidence="4">Winged helix-turn-helix domain-containing protein</fullName>
    </recommendedName>
</protein>
<comment type="caution">
    <text evidence="2">The sequence shown here is derived from an EMBL/GenBank/DDBJ whole genome shotgun (WGS) entry which is preliminary data.</text>
</comment>
<evidence type="ECO:0008006" key="4">
    <source>
        <dbReference type="Google" id="ProtNLM"/>
    </source>
</evidence>
<proteinExistence type="predicted"/>
<accession>A0ABW8D167</accession>
<keyword evidence="3" id="KW-1185">Reference proteome</keyword>
<evidence type="ECO:0000313" key="2">
    <source>
        <dbReference type="EMBL" id="MFI9122370.1"/>
    </source>
</evidence>
<feature type="compositionally biased region" description="Low complexity" evidence="1">
    <location>
        <begin position="118"/>
        <end position="133"/>
    </location>
</feature>
<gene>
    <name evidence="2" type="ORF">ACIGW0_23755</name>
</gene>
<evidence type="ECO:0000256" key="1">
    <source>
        <dbReference type="SAM" id="MobiDB-lite"/>
    </source>
</evidence>
<dbReference type="RefSeq" id="WP_399618177.1">
    <property type="nucleotide sequence ID" value="NZ_JBITYT010000011.1"/>
</dbReference>
<reference evidence="2 3" key="1">
    <citation type="submission" date="2024-10" db="EMBL/GenBank/DDBJ databases">
        <title>The Natural Products Discovery Center: Release of the First 8490 Sequenced Strains for Exploring Actinobacteria Biosynthetic Diversity.</title>
        <authorList>
            <person name="Kalkreuter E."/>
            <person name="Kautsar S.A."/>
            <person name="Yang D."/>
            <person name="Bader C.D."/>
            <person name="Teijaro C.N."/>
            <person name="Fluegel L."/>
            <person name="Davis C.M."/>
            <person name="Simpson J.R."/>
            <person name="Lauterbach L."/>
            <person name="Steele A.D."/>
            <person name="Gui C."/>
            <person name="Meng S."/>
            <person name="Li G."/>
            <person name="Viehrig K."/>
            <person name="Ye F."/>
            <person name="Su P."/>
            <person name="Kiefer A.F."/>
            <person name="Nichols A."/>
            <person name="Cepeda A.J."/>
            <person name="Yan W."/>
            <person name="Fan B."/>
            <person name="Jiang Y."/>
            <person name="Adhikari A."/>
            <person name="Zheng C.-J."/>
            <person name="Schuster L."/>
            <person name="Cowan T.M."/>
            <person name="Smanski M.J."/>
            <person name="Chevrette M.G."/>
            <person name="De Carvalho L.P.S."/>
            <person name="Shen B."/>
        </authorList>
    </citation>
    <scope>NUCLEOTIDE SEQUENCE [LARGE SCALE GENOMIC DNA]</scope>
    <source>
        <strain evidence="2 3">NPDC053346</strain>
    </source>
</reference>
<feature type="compositionally biased region" description="Basic residues" evidence="1">
    <location>
        <begin position="141"/>
        <end position="161"/>
    </location>
</feature>